<feature type="region of interest" description="Disordered" evidence="1">
    <location>
        <begin position="120"/>
        <end position="139"/>
    </location>
</feature>
<evidence type="ECO:0000313" key="3">
    <source>
        <dbReference type="Proteomes" id="UP000053989"/>
    </source>
</evidence>
<proteinExistence type="predicted"/>
<accession>A0A0C2ZH43</accession>
<sequence>MQEQEQAFKERENILQQQHEQQQTILQQQYEGICQEVVHTAVSQQSDAVTGLQSLLREREGELSGVREVLKKIQSSQQETAQQHDVQLAELHKQFEFILEQAMRATHVAVILRTRTGPAYEEESMKTDYPDVRNEYGTS</sequence>
<dbReference type="OrthoDB" id="2711630at2759"/>
<dbReference type="AlphaFoldDB" id="A0A0C2ZH43"/>
<reference evidence="2 3" key="1">
    <citation type="submission" date="2014-04" db="EMBL/GenBank/DDBJ databases">
        <authorList>
            <consortium name="DOE Joint Genome Institute"/>
            <person name="Kuo A."/>
            <person name="Kohler A."/>
            <person name="Nagy L.G."/>
            <person name="Floudas D."/>
            <person name="Copeland A."/>
            <person name="Barry K.W."/>
            <person name="Cichocki N."/>
            <person name="Veneault-Fourrey C."/>
            <person name="LaButti K."/>
            <person name="Lindquist E.A."/>
            <person name="Lipzen A."/>
            <person name="Lundell T."/>
            <person name="Morin E."/>
            <person name="Murat C."/>
            <person name="Sun H."/>
            <person name="Tunlid A."/>
            <person name="Henrissat B."/>
            <person name="Grigoriev I.V."/>
            <person name="Hibbett D.S."/>
            <person name="Martin F."/>
            <person name="Nordberg H.P."/>
            <person name="Cantor M.N."/>
            <person name="Hua S.X."/>
        </authorList>
    </citation>
    <scope>NUCLEOTIDE SEQUENCE [LARGE SCALE GENOMIC DNA]</scope>
    <source>
        <strain evidence="2 3">Foug A</strain>
    </source>
</reference>
<dbReference type="EMBL" id="KN822224">
    <property type="protein sequence ID" value="KIM52107.1"/>
    <property type="molecule type" value="Genomic_DNA"/>
</dbReference>
<keyword evidence="3" id="KW-1185">Reference proteome</keyword>
<dbReference type="HOGENOM" id="CLU_1846285_0_0_1"/>
<evidence type="ECO:0000313" key="2">
    <source>
        <dbReference type="EMBL" id="KIM52107.1"/>
    </source>
</evidence>
<organism evidence="2 3">
    <name type="scientific">Scleroderma citrinum Foug A</name>
    <dbReference type="NCBI Taxonomy" id="1036808"/>
    <lineage>
        <taxon>Eukaryota</taxon>
        <taxon>Fungi</taxon>
        <taxon>Dikarya</taxon>
        <taxon>Basidiomycota</taxon>
        <taxon>Agaricomycotina</taxon>
        <taxon>Agaricomycetes</taxon>
        <taxon>Agaricomycetidae</taxon>
        <taxon>Boletales</taxon>
        <taxon>Sclerodermatineae</taxon>
        <taxon>Sclerodermataceae</taxon>
        <taxon>Scleroderma</taxon>
    </lineage>
</organism>
<reference evidence="3" key="2">
    <citation type="submission" date="2015-01" db="EMBL/GenBank/DDBJ databases">
        <title>Evolutionary Origins and Diversification of the Mycorrhizal Mutualists.</title>
        <authorList>
            <consortium name="DOE Joint Genome Institute"/>
            <consortium name="Mycorrhizal Genomics Consortium"/>
            <person name="Kohler A."/>
            <person name="Kuo A."/>
            <person name="Nagy L.G."/>
            <person name="Floudas D."/>
            <person name="Copeland A."/>
            <person name="Barry K.W."/>
            <person name="Cichocki N."/>
            <person name="Veneault-Fourrey C."/>
            <person name="LaButti K."/>
            <person name="Lindquist E.A."/>
            <person name="Lipzen A."/>
            <person name="Lundell T."/>
            <person name="Morin E."/>
            <person name="Murat C."/>
            <person name="Riley R."/>
            <person name="Ohm R."/>
            <person name="Sun H."/>
            <person name="Tunlid A."/>
            <person name="Henrissat B."/>
            <person name="Grigoriev I.V."/>
            <person name="Hibbett D.S."/>
            <person name="Martin F."/>
        </authorList>
    </citation>
    <scope>NUCLEOTIDE SEQUENCE [LARGE SCALE GENOMIC DNA]</scope>
    <source>
        <strain evidence="3">Foug A</strain>
    </source>
</reference>
<dbReference type="InParanoid" id="A0A0C2ZH43"/>
<dbReference type="Proteomes" id="UP000053989">
    <property type="component" value="Unassembled WGS sequence"/>
</dbReference>
<gene>
    <name evidence="2" type="ORF">SCLCIDRAFT_32912</name>
</gene>
<feature type="compositionally biased region" description="Basic and acidic residues" evidence="1">
    <location>
        <begin position="123"/>
        <end position="139"/>
    </location>
</feature>
<protein>
    <submittedName>
        <fullName evidence="2">Uncharacterized protein</fullName>
    </submittedName>
</protein>
<name>A0A0C2ZH43_9AGAM</name>
<evidence type="ECO:0000256" key="1">
    <source>
        <dbReference type="SAM" id="MobiDB-lite"/>
    </source>
</evidence>